<dbReference type="EMBL" id="AP026966">
    <property type="protein sequence ID" value="BDT60201.1"/>
    <property type="molecule type" value="Genomic_DNA"/>
</dbReference>
<dbReference type="Proteomes" id="UP001163336">
    <property type="component" value="Chromosome"/>
</dbReference>
<organism evidence="1 2">
    <name type="scientific">Massilia varians</name>
    <dbReference type="NCBI Taxonomy" id="457921"/>
    <lineage>
        <taxon>Bacteria</taxon>
        <taxon>Pseudomonadati</taxon>
        <taxon>Pseudomonadota</taxon>
        <taxon>Betaproteobacteria</taxon>
        <taxon>Burkholderiales</taxon>
        <taxon>Oxalobacteraceae</taxon>
        <taxon>Telluria group</taxon>
        <taxon>Massilia</taxon>
    </lineage>
</organism>
<evidence type="ECO:0000313" key="2">
    <source>
        <dbReference type="Proteomes" id="UP001163336"/>
    </source>
</evidence>
<evidence type="ECO:0000313" key="1">
    <source>
        <dbReference type="EMBL" id="BDT60201.1"/>
    </source>
</evidence>
<protein>
    <submittedName>
        <fullName evidence="1">Uncharacterized protein</fullName>
    </submittedName>
</protein>
<gene>
    <name evidence="1" type="ORF">MasN3_36950</name>
</gene>
<reference evidence="1" key="1">
    <citation type="submission" date="2022-11" db="EMBL/GenBank/DDBJ databases">
        <title>Isolation and characterization of PLA-degrading bacterium Massilia sp. from Antarctic soil.</title>
        <authorList>
            <person name="Sato K."/>
            <person name="Gomez-Fuentes C."/>
            <person name="Ahmad S.A."/>
            <person name="Zulkharnain A."/>
        </authorList>
    </citation>
    <scope>NUCLEOTIDE SEQUENCE</scope>
    <source>
        <strain evidence="1">N-3</strain>
    </source>
</reference>
<sequence>MNFATEMFEFSKQGRTVAFIQAESKKQARGRTRLISHIVRIPKDCKVRAVERIVLGTGPVFFDEHLRALEDIIEQGCAGA</sequence>
<accession>A0ABN6TDB1</accession>
<keyword evidence="2" id="KW-1185">Reference proteome</keyword>
<proteinExistence type="predicted"/>
<name>A0ABN6TDB1_9BURK</name>
<dbReference type="RefSeq" id="WP_281909208.1">
    <property type="nucleotide sequence ID" value="NZ_AP026966.1"/>
</dbReference>